<proteinExistence type="predicted"/>
<dbReference type="InterPro" id="IPR036365">
    <property type="entry name" value="PGBD-like_sf"/>
</dbReference>
<dbReference type="SUPFAM" id="SSF47090">
    <property type="entry name" value="PGBD-like"/>
    <property type="match status" value="1"/>
</dbReference>
<evidence type="ECO:0000313" key="1">
    <source>
        <dbReference type="EMBL" id="NYD74890.1"/>
    </source>
</evidence>
<name>A0A852T2T2_9MICO</name>
<keyword evidence="2" id="KW-1185">Reference proteome</keyword>
<protein>
    <submittedName>
        <fullName evidence="1">Peptidoglycan hydrolase-like protein with peptidoglycan-binding domain</fullName>
    </submittedName>
</protein>
<reference evidence="1 2" key="1">
    <citation type="submission" date="2020-07" db="EMBL/GenBank/DDBJ databases">
        <title>Sequencing the genomes of 1000 actinobacteria strains.</title>
        <authorList>
            <person name="Klenk H.-P."/>
        </authorList>
    </citation>
    <scope>NUCLEOTIDE SEQUENCE [LARGE SCALE GENOMIC DNA]</scope>
    <source>
        <strain evidence="1 2">DSM 23871</strain>
    </source>
</reference>
<dbReference type="GO" id="GO:0016787">
    <property type="term" value="F:hydrolase activity"/>
    <property type="evidence" value="ECO:0007669"/>
    <property type="project" value="UniProtKB-KW"/>
</dbReference>
<organism evidence="1 2">
    <name type="scientific">Leifsonia soli</name>
    <dbReference type="NCBI Taxonomy" id="582665"/>
    <lineage>
        <taxon>Bacteria</taxon>
        <taxon>Bacillati</taxon>
        <taxon>Actinomycetota</taxon>
        <taxon>Actinomycetes</taxon>
        <taxon>Micrococcales</taxon>
        <taxon>Microbacteriaceae</taxon>
        <taxon>Leifsonia</taxon>
    </lineage>
</organism>
<accession>A0A852T2T2</accession>
<comment type="caution">
    <text evidence="1">The sequence shown here is derived from an EMBL/GenBank/DDBJ whole genome shotgun (WGS) entry which is preliminary data.</text>
</comment>
<dbReference type="EMBL" id="JACCBJ010000001">
    <property type="protein sequence ID" value="NYD74890.1"/>
    <property type="molecule type" value="Genomic_DNA"/>
</dbReference>
<dbReference type="Proteomes" id="UP000589620">
    <property type="component" value="Unassembled WGS sequence"/>
</dbReference>
<sequence>MNDVPIIYLSTPTPLWRDLMAGDHGPDVQSLQDELRRLGHGVRADGRFGPDTLRSVIALAKNAGVADVRTWTSFPVSRFAWLPAPTVETMTCSLQVGDQVVAGDAVAVLPPGIESARLSPEPRDVVPGERVVVVGDLVLPVDDSGNVASPDDLARLAASPAYAAYAAGATAPQASQGGSDLQRNGAAGGVPVTFRLARGLSVYSVPAAAVYAARGRSACVVADGKPAAVTIASSQFGQTLIQPEASQSIAEVSLKTSQAPPCR</sequence>
<keyword evidence="1" id="KW-0378">Hydrolase</keyword>
<dbReference type="AlphaFoldDB" id="A0A852T2T2"/>
<dbReference type="RefSeq" id="WP_179456923.1">
    <property type="nucleotide sequence ID" value="NZ_BAAAPX010000001.1"/>
</dbReference>
<gene>
    <name evidence="1" type="ORF">BJ963_002409</name>
</gene>
<dbReference type="Gene3D" id="1.10.101.10">
    <property type="entry name" value="PGBD-like superfamily/PGBD"/>
    <property type="match status" value="1"/>
</dbReference>
<evidence type="ECO:0000313" key="2">
    <source>
        <dbReference type="Proteomes" id="UP000589620"/>
    </source>
</evidence>
<dbReference type="InterPro" id="IPR036366">
    <property type="entry name" value="PGBDSf"/>
</dbReference>